<evidence type="ECO:0000313" key="6">
    <source>
        <dbReference type="Proteomes" id="UP001069090"/>
    </source>
</evidence>
<protein>
    <recommendedName>
        <fullName evidence="4">CENP-V/GFA domain-containing protein</fullName>
    </recommendedName>
</protein>
<reference evidence="5 6" key="1">
    <citation type="submission" date="2022-12" db="EMBL/GenBank/DDBJ databases">
        <title>Dasania phycosphaerae sp. nov., isolated from particulate material of the south coast of Korea.</title>
        <authorList>
            <person name="Jiang Y."/>
        </authorList>
    </citation>
    <scope>NUCLEOTIDE SEQUENCE [LARGE SCALE GENOMIC DNA]</scope>
    <source>
        <strain evidence="5 6">GY-19</strain>
    </source>
</reference>
<dbReference type="AlphaFoldDB" id="A0A9J6RJ44"/>
<evidence type="ECO:0000256" key="3">
    <source>
        <dbReference type="ARBA" id="ARBA00022833"/>
    </source>
</evidence>
<accession>A0A9J6RJ44</accession>
<keyword evidence="2" id="KW-0479">Metal-binding</keyword>
<proteinExistence type="inferred from homology"/>
<feature type="domain" description="CENP-V/GFA" evidence="4">
    <location>
        <begin position="3"/>
        <end position="113"/>
    </location>
</feature>
<sequence length="145" mass="16303">MSLHGSCACNNIQFIWRCDNSRLTPRACQCSYCLAHNAAYVTQAGSPVAIHINNQLFHATHQHGSHSAVFHECTKCQQVVFVSADIEGEIYAALNSQCLHQQNQLLAPVKRNFSQQSAKQKKQRWQQNWCKPTTITINNTALPKP</sequence>
<evidence type="ECO:0000259" key="4">
    <source>
        <dbReference type="Pfam" id="PF04828"/>
    </source>
</evidence>
<comment type="similarity">
    <text evidence="1">Belongs to the Gfa family.</text>
</comment>
<keyword evidence="3" id="KW-0862">Zinc</keyword>
<evidence type="ECO:0000256" key="1">
    <source>
        <dbReference type="ARBA" id="ARBA00005495"/>
    </source>
</evidence>
<dbReference type="Pfam" id="PF04828">
    <property type="entry name" value="GFA"/>
    <property type="match status" value="1"/>
</dbReference>
<dbReference type="RefSeq" id="WP_258330868.1">
    <property type="nucleotide sequence ID" value="NZ_JAPTGG010000003.1"/>
</dbReference>
<dbReference type="Proteomes" id="UP001069090">
    <property type="component" value="Unassembled WGS sequence"/>
</dbReference>
<dbReference type="InterPro" id="IPR011057">
    <property type="entry name" value="Mss4-like_sf"/>
</dbReference>
<dbReference type="InterPro" id="IPR006913">
    <property type="entry name" value="CENP-V/GFA"/>
</dbReference>
<dbReference type="EMBL" id="JAPTGG010000003">
    <property type="protein sequence ID" value="MCZ0864718.1"/>
    <property type="molecule type" value="Genomic_DNA"/>
</dbReference>
<name>A0A9J6RJ44_9GAMM</name>
<evidence type="ECO:0000313" key="5">
    <source>
        <dbReference type="EMBL" id="MCZ0864718.1"/>
    </source>
</evidence>
<dbReference type="SUPFAM" id="SSF51316">
    <property type="entry name" value="Mss4-like"/>
    <property type="match status" value="1"/>
</dbReference>
<evidence type="ECO:0000256" key="2">
    <source>
        <dbReference type="ARBA" id="ARBA00022723"/>
    </source>
</evidence>
<organism evidence="5 6">
    <name type="scientific">Dasania phycosphaerae</name>
    <dbReference type="NCBI Taxonomy" id="2950436"/>
    <lineage>
        <taxon>Bacteria</taxon>
        <taxon>Pseudomonadati</taxon>
        <taxon>Pseudomonadota</taxon>
        <taxon>Gammaproteobacteria</taxon>
        <taxon>Cellvibrionales</taxon>
        <taxon>Spongiibacteraceae</taxon>
        <taxon>Dasania</taxon>
    </lineage>
</organism>
<dbReference type="Gene3D" id="2.170.150.70">
    <property type="match status" value="1"/>
</dbReference>
<gene>
    <name evidence="5" type="ORF">O0V09_05870</name>
</gene>
<keyword evidence="6" id="KW-1185">Reference proteome</keyword>
<comment type="caution">
    <text evidence="5">The sequence shown here is derived from an EMBL/GenBank/DDBJ whole genome shotgun (WGS) entry which is preliminary data.</text>
</comment>